<protein>
    <submittedName>
        <fullName evidence="3">Phosphatase PAP2 family protein</fullName>
    </submittedName>
</protein>
<keyword evidence="1" id="KW-1133">Transmembrane helix</keyword>
<name>A0A9W6JA97_9HYPH</name>
<accession>A0A9W6JA97</accession>
<comment type="caution">
    <text evidence="3">The sequence shown here is derived from an EMBL/GenBank/DDBJ whole genome shotgun (WGS) entry which is preliminary data.</text>
</comment>
<gene>
    <name evidence="3" type="ORF">GCM10017643_28270</name>
</gene>
<feature type="transmembrane region" description="Helical" evidence="1">
    <location>
        <begin position="54"/>
        <end position="76"/>
    </location>
</feature>
<evidence type="ECO:0000256" key="1">
    <source>
        <dbReference type="SAM" id="Phobius"/>
    </source>
</evidence>
<proteinExistence type="predicted"/>
<keyword evidence="1" id="KW-0472">Membrane</keyword>
<feature type="transmembrane region" description="Helical" evidence="1">
    <location>
        <begin position="166"/>
        <end position="184"/>
    </location>
</feature>
<dbReference type="RefSeq" id="WP_246544433.1">
    <property type="nucleotide sequence ID" value="NZ_BSFJ01000018.1"/>
</dbReference>
<evidence type="ECO:0000313" key="4">
    <source>
        <dbReference type="Proteomes" id="UP001143370"/>
    </source>
</evidence>
<feature type="domain" description="Phosphatidic acid phosphatase type 2/haloperoxidase" evidence="2">
    <location>
        <begin position="96"/>
        <end position="217"/>
    </location>
</feature>
<evidence type="ECO:0000259" key="2">
    <source>
        <dbReference type="Pfam" id="PF01569"/>
    </source>
</evidence>
<organism evidence="3 4">
    <name type="scientific">Ancylobacter dichloromethanicus</name>
    <dbReference type="NCBI Taxonomy" id="518825"/>
    <lineage>
        <taxon>Bacteria</taxon>
        <taxon>Pseudomonadati</taxon>
        <taxon>Pseudomonadota</taxon>
        <taxon>Alphaproteobacteria</taxon>
        <taxon>Hyphomicrobiales</taxon>
        <taxon>Xanthobacteraceae</taxon>
        <taxon>Ancylobacter</taxon>
    </lineage>
</organism>
<dbReference type="EMBL" id="BSFJ01000018">
    <property type="protein sequence ID" value="GLK72711.1"/>
    <property type="molecule type" value="Genomic_DNA"/>
</dbReference>
<dbReference type="InterPro" id="IPR000326">
    <property type="entry name" value="PAP2/HPO"/>
</dbReference>
<dbReference type="Gene3D" id="1.20.144.10">
    <property type="entry name" value="Phosphatidic acid phosphatase type 2/haloperoxidase"/>
    <property type="match status" value="1"/>
</dbReference>
<dbReference type="Pfam" id="PF01569">
    <property type="entry name" value="PAP2"/>
    <property type="match status" value="1"/>
</dbReference>
<keyword evidence="4" id="KW-1185">Reference proteome</keyword>
<sequence>MRRPLLLAVGVTAALSAVFWLLPGIDRAVARLFYVPGQGFPAAGIALLRDFRGFASNVSLALPLLLVLSLGLKLAWPSKPSLCPPRPALFMLALFLGGPVVLVNGLLKPFWGRPRPVNVAEFGGPWPFQEAWVIGAQGLANHSFASGEAAATACLLPLVLFLPRPWRWQVGALLAGFVALVGLNRMAFGAHFLSDVVISIALMLVLAAGLHHLFFVRGRDTLSDAALEARLTALGGRMAAGRAALRRRLAAVRAAISGLFGTPAR</sequence>
<reference evidence="3" key="2">
    <citation type="submission" date="2023-01" db="EMBL/GenBank/DDBJ databases">
        <authorList>
            <person name="Sun Q."/>
            <person name="Evtushenko L."/>
        </authorList>
    </citation>
    <scope>NUCLEOTIDE SEQUENCE</scope>
    <source>
        <strain evidence="3">VKM B-2484</strain>
    </source>
</reference>
<dbReference type="InterPro" id="IPR036938">
    <property type="entry name" value="PAP2/HPO_sf"/>
</dbReference>
<dbReference type="SUPFAM" id="SSF48317">
    <property type="entry name" value="Acid phosphatase/Vanadium-dependent haloperoxidase"/>
    <property type="match status" value="1"/>
</dbReference>
<feature type="transmembrane region" description="Helical" evidence="1">
    <location>
        <begin position="88"/>
        <end position="107"/>
    </location>
</feature>
<reference evidence="3" key="1">
    <citation type="journal article" date="2014" name="Int. J. Syst. Evol. Microbiol.">
        <title>Complete genome sequence of Corynebacterium casei LMG S-19264T (=DSM 44701T), isolated from a smear-ripened cheese.</title>
        <authorList>
            <consortium name="US DOE Joint Genome Institute (JGI-PGF)"/>
            <person name="Walter F."/>
            <person name="Albersmeier A."/>
            <person name="Kalinowski J."/>
            <person name="Ruckert C."/>
        </authorList>
    </citation>
    <scope>NUCLEOTIDE SEQUENCE</scope>
    <source>
        <strain evidence="3">VKM B-2484</strain>
    </source>
</reference>
<dbReference type="AlphaFoldDB" id="A0A9W6JA97"/>
<keyword evidence="1" id="KW-0812">Transmembrane</keyword>
<dbReference type="Proteomes" id="UP001143370">
    <property type="component" value="Unassembled WGS sequence"/>
</dbReference>
<feature type="transmembrane region" description="Helical" evidence="1">
    <location>
        <begin position="196"/>
        <end position="215"/>
    </location>
</feature>
<evidence type="ECO:0000313" key="3">
    <source>
        <dbReference type="EMBL" id="GLK72711.1"/>
    </source>
</evidence>